<organism evidence="2 3">
    <name type="scientific">Orbilia blumenaviensis</name>
    <dbReference type="NCBI Taxonomy" id="1796055"/>
    <lineage>
        <taxon>Eukaryota</taxon>
        <taxon>Fungi</taxon>
        <taxon>Dikarya</taxon>
        <taxon>Ascomycota</taxon>
        <taxon>Pezizomycotina</taxon>
        <taxon>Orbiliomycetes</taxon>
        <taxon>Orbiliales</taxon>
        <taxon>Orbiliaceae</taxon>
        <taxon>Orbilia</taxon>
    </lineage>
</organism>
<proteinExistence type="predicted"/>
<dbReference type="Proteomes" id="UP001373714">
    <property type="component" value="Unassembled WGS sequence"/>
</dbReference>
<keyword evidence="3" id="KW-1185">Reference proteome</keyword>
<evidence type="ECO:0000256" key="1">
    <source>
        <dbReference type="SAM" id="MobiDB-lite"/>
    </source>
</evidence>
<sequence length="246" mass="27327">MNTCPDWINTERGVIYRALGKHTLLLNFWLEDSVGQKFLAKMEDEIEGGFNLNPPFIMPGPLRDWVKQTGLIGDLYSEILEVVKDDFFSTDEGIKWMNELVDANETVQSQLLLLPAAKVVEEIEELKPQMGDTVRYMASRNRLANELAQQYDMLRTVSSPTLHDVVTEAFDYLKSGVDDDMAQLSVQSFEGTASTADTQGIETQGGDVESLDTLLADLRDTDGANDHALNGGMSLEETVPLDTDSD</sequence>
<feature type="region of interest" description="Disordered" evidence="1">
    <location>
        <begin position="222"/>
        <end position="246"/>
    </location>
</feature>
<comment type="caution">
    <text evidence="2">The sequence shown here is derived from an EMBL/GenBank/DDBJ whole genome shotgun (WGS) entry which is preliminary data.</text>
</comment>
<evidence type="ECO:0000313" key="3">
    <source>
        <dbReference type="Proteomes" id="UP001373714"/>
    </source>
</evidence>
<dbReference type="AlphaFoldDB" id="A0AAV9UE22"/>
<accession>A0AAV9UE22</accession>
<evidence type="ECO:0000313" key="2">
    <source>
        <dbReference type="EMBL" id="KAK6338594.1"/>
    </source>
</evidence>
<gene>
    <name evidence="2" type="ORF">TWF730_002655</name>
</gene>
<reference evidence="2 3" key="1">
    <citation type="submission" date="2019-10" db="EMBL/GenBank/DDBJ databases">
        <authorList>
            <person name="Palmer J.M."/>
        </authorList>
    </citation>
    <scope>NUCLEOTIDE SEQUENCE [LARGE SCALE GENOMIC DNA]</scope>
    <source>
        <strain evidence="2 3">TWF730</strain>
    </source>
</reference>
<dbReference type="EMBL" id="JAVHNS010000012">
    <property type="protein sequence ID" value="KAK6338594.1"/>
    <property type="molecule type" value="Genomic_DNA"/>
</dbReference>
<protein>
    <submittedName>
        <fullName evidence="2">Uncharacterized protein</fullName>
    </submittedName>
</protein>
<name>A0AAV9UE22_9PEZI</name>